<evidence type="ECO:0000313" key="2">
    <source>
        <dbReference type="EMBL" id="SFM49432.1"/>
    </source>
</evidence>
<dbReference type="STRING" id="254406.SAMN04488042_1082"/>
<dbReference type="PANTHER" id="PTHR34109">
    <property type="entry name" value="BNAUNNG04460D PROTEIN-RELATED"/>
    <property type="match status" value="1"/>
</dbReference>
<feature type="domain" description="VOC" evidence="1">
    <location>
        <begin position="14"/>
        <end position="135"/>
    </location>
</feature>
<protein>
    <submittedName>
        <fullName evidence="2">PhnB protein</fullName>
    </submittedName>
</protein>
<gene>
    <name evidence="2" type="ORF">SAMN04488042_1082</name>
</gene>
<proteinExistence type="predicted"/>
<name>A0A1I4RAY0_9RHOB</name>
<dbReference type="InterPro" id="IPR037523">
    <property type="entry name" value="VOC_core"/>
</dbReference>
<dbReference type="Gene3D" id="3.10.180.10">
    <property type="entry name" value="2,3-Dihydroxybiphenyl 1,2-Dioxygenase, domain 1"/>
    <property type="match status" value="1"/>
</dbReference>
<evidence type="ECO:0000313" key="3">
    <source>
        <dbReference type="Proteomes" id="UP000199144"/>
    </source>
</evidence>
<evidence type="ECO:0000259" key="1">
    <source>
        <dbReference type="PROSITE" id="PS51819"/>
    </source>
</evidence>
<keyword evidence="3" id="KW-1185">Reference proteome</keyword>
<dbReference type="Proteomes" id="UP000199144">
    <property type="component" value="Unassembled WGS sequence"/>
</dbReference>
<accession>A0A1I4RAY0</accession>
<dbReference type="AlphaFoldDB" id="A0A1I4RAY0"/>
<dbReference type="SUPFAM" id="SSF54593">
    <property type="entry name" value="Glyoxalase/Bleomycin resistance protein/Dihydroxybiphenyl dioxygenase"/>
    <property type="match status" value="1"/>
</dbReference>
<organism evidence="2 3">
    <name type="scientific">Shimia aestuarii</name>
    <dbReference type="NCBI Taxonomy" id="254406"/>
    <lineage>
        <taxon>Bacteria</taxon>
        <taxon>Pseudomonadati</taxon>
        <taxon>Pseudomonadota</taxon>
        <taxon>Alphaproteobacteria</taxon>
        <taxon>Rhodobacterales</taxon>
        <taxon>Roseobacteraceae</taxon>
    </lineage>
</organism>
<dbReference type="InterPro" id="IPR029068">
    <property type="entry name" value="Glyas_Bleomycin-R_OHBP_Dase"/>
</dbReference>
<dbReference type="OrthoDB" id="9795306at2"/>
<dbReference type="PROSITE" id="PS51819">
    <property type="entry name" value="VOC"/>
    <property type="match status" value="1"/>
</dbReference>
<sequence length="184" mass="19628">MTSPNPKVAPVPKGFRSITASLSVQDVSAAIAYYTNAFAAEVIDTLSAPDSDEMLHAQIKIAGTTLLVTLNKAALPTAGTGHVTLHHYLDDIEGTYESAIDAGALPESPLVATWWGDLNASLIDPFGIRWNLAKRVERLSKDEKDARLKELYLGAVPEQTADATALGDHAETFSAIDAKEPAEN</sequence>
<dbReference type="Pfam" id="PF00903">
    <property type="entry name" value="Glyoxalase"/>
    <property type="match status" value="1"/>
</dbReference>
<reference evidence="2 3" key="1">
    <citation type="submission" date="2016-10" db="EMBL/GenBank/DDBJ databases">
        <authorList>
            <person name="de Groot N.N."/>
        </authorList>
    </citation>
    <scope>NUCLEOTIDE SEQUENCE [LARGE SCALE GENOMIC DNA]</scope>
    <source>
        <strain evidence="2 3">DSM 15283</strain>
    </source>
</reference>
<dbReference type="PANTHER" id="PTHR34109:SF1">
    <property type="entry name" value="VOC DOMAIN-CONTAINING PROTEIN"/>
    <property type="match status" value="1"/>
</dbReference>
<dbReference type="EMBL" id="FOTQ01000008">
    <property type="protein sequence ID" value="SFM49432.1"/>
    <property type="molecule type" value="Genomic_DNA"/>
</dbReference>
<dbReference type="RefSeq" id="WP_093095164.1">
    <property type="nucleotide sequence ID" value="NZ_FOTQ01000008.1"/>
</dbReference>
<dbReference type="InterPro" id="IPR004360">
    <property type="entry name" value="Glyas_Fos-R_dOase_dom"/>
</dbReference>